<name>A0ABN0Z3M3_9BACI</name>
<dbReference type="HAMAP" id="MF_00745">
    <property type="entry name" value="SprT_like"/>
    <property type="match status" value="1"/>
</dbReference>
<feature type="active site" evidence="4">
    <location>
        <position position="71"/>
    </location>
</feature>
<dbReference type="RefSeq" id="WP_343751014.1">
    <property type="nucleotide sequence ID" value="NZ_BAAADM010000008.1"/>
</dbReference>
<evidence type="ECO:0000256" key="2">
    <source>
        <dbReference type="ARBA" id="ARBA00022723"/>
    </source>
</evidence>
<keyword evidence="2 4" id="KW-0479">Metal-binding</keyword>
<keyword evidence="3 4" id="KW-0862">Zinc</keyword>
<sequence length="153" mass="18042">MIQMDETELNTRINALSLQYFNKPFMDKAVYNNRLRTTGGRYIPSKRTIEVNPKYAEETNDDNLSGILKHELCHYHLHIEGKGYKHGDKDFKELLKKTGAPRYCTPLPSAERQLKHKYRCKQCGRVYERIRRINLQKYRCGQCKGELLYAQKA</sequence>
<dbReference type="Pfam" id="PF10263">
    <property type="entry name" value="SprT-like"/>
    <property type="match status" value="1"/>
</dbReference>
<evidence type="ECO:0000256" key="1">
    <source>
        <dbReference type="ARBA" id="ARBA00022490"/>
    </source>
</evidence>
<comment type="subcellular location">
    <subcellularLocation>
        <location evidence="4">Cytoplasm</location>
    </subcellularLocation>
</comment>
<protein>
    <recommendedName>
        <fullName evidence="4">Protein SprT-like</fullName>
    </recommendedName>
</protein>
<accession>A0ABN0Z3M3</accession>
<evidence type="ECO:0000256" key="3">
    <source>
        <dbReference type="ARBA" id="ARBA00022833"/>
    </source>
</evidence>
<evidence type="ECO:0000256" key="4">
    <source>
        <dbReference type="HAMAP-Rule" id="MF_00745"/>
    </source>
</evidence>
<comment type="caution">
    <text evidence="6">The sequence shown here is derived from an EMBL/GenBank/DDBJ whole genome shotgun (WGS) entry which is preliminary data.</text>
</comment>
<dbReference type="InterPro" id="IPR023524">
    <property type="entry name" value="Uncharacterised_SprT-like"/>
</dbReference>
<reference evidence="6 7" key="1">
    <citation type="journal article" date="2019" name="Int. J. Syst. Evol. Microbiol.">
        <title>The Global Catalogue of Microorganisms (GCM) 10K type strain sequencing project: providing services to taxonomists for standard genome sequencing and annotation.</title>
        <authorList>
            <consortium name="The Broad Institute Genomics Platform"/>
            <consortium name="The Broad Institute Genome Sequencing Center for Infectious Disease"/>
            <person name="Wu L."/>
            <person name="Ma J."/>
        </authorList>
    </citation>
    <scope>NUCLEOTIDE SEQUENCE [LARGE SCALE GENOMIC DNA]</scope>
    <source>
        <strain evidence="6 7">JCM 12149</strain>
    </source>
</reference>
<proteinExistence type="inferred from homology"/>
<evidence type="ECO:0000313" key="7">
    <source>
        <dbReference type="Proteomes" id="UP001501459"/>
    </source>
</evidence>
<comment type="similarity">
    <text evidence="4">Belongs to the SprT family.</text>
</comment>
<comment type="cofactor">
    <cofactor evidence="4">
        <name>Zn(2+)</name>
        <dbReference type="ChEBI" id="CHEBI:29105"/>
    </cofactor>
    <text evidence="4">Binds 1 zinc ion.</text>
</comment>
<keyword evidence="1 4" id="KW-0963">Cytoplasm</keyword>
<evidence type="ECO:0000313" key="6">
    <source>
        <dbReference type="EMBL" id="GAA0431723.1"/>
    </source>
</evidence>
<organism evidence="6 7">
    <name type="scientific">Lentibacillus halophilus</name>
    <dbReference type="NCBI Taxonomy" id="295065"/>
    <lineage>
        <taxon>Bacteria</taxon>
        <taxon>Bacillati</taxon>
        <taxon>Bacillota</taxon>
        <taxon>Bacilli</taxon>
        <taxon>Bacillales</taxon>
        <taxon>Bacillaceae</taxon>
        <taxon>Lentibacillus</taxon>
    </lineage>
</organism>
<dbReference type="NCBIfam" id="NF003339">
    <property type="entry name" value="PRK04351.1"/>
    <property type="match status" value="1"/>
</dbReference>
<dbReference type="SMART" id="SM00731">
    <property type="entry name" value="SprT"/>
    <property type="match status" value="1"/>
</dbReference>
<feature type="domain" description="SprT-like" evidence="5">
    <location>
        <begin position="7"/>
        <end position="150"/>
    </location>
</feature>
<dbReference type="InterPro" id="IPR006640">
    <property type="entry name" value="SprT-like_domain"/>
</dbReference>
<feature type="binding site" evidence="4">
    <location>
        <position position="70"/>
    </location>
    <ligand>
        <name>Zn(2+)</name>
        <dbReference type="ChEBI" id="CHEBI:29105"/>
    </ligand>
</feature>
<keyword evidence="7" id="KW-1185">Reference proteome</keyword>
<gene>
    <name evidence="6" type="ORF">GCM10008983_05400</name>
</gene>
<feature type="binding site" evidence="4">
    <location>
        <position position="74"/>
    </location>
    <ligand>
        <name>Zn(2+)</name>
        <dbReference type="ChEBI" id="CHEBI:29105"/>
    </ligand>
</feature>
<dbReference type="Proteomes" id="UP001501459">
    <property type="component" value="Unassembled WGS sequence"/>
</dbReference>
<evidence type="ECO:0000259" key="5">
    <source>
        <dbReference type="SMART" id="SM00731"/>
    </source>
</evidence>
<dbReference type="EMBL" id="BAAADM010000008">
    <property type="protein sequence ID" value="GAA0431723.1"/>
    <property type="molecule type" value="Genomic_DNA"/>
</dbReference>